<reference evidence="2" key="1">
    <citation type="submission" date="2016-11" db="EMBL/GenBank/DDBJ databases">
        <title>Complete Genome Sequence of alachlor-degrading Sphingomonas sp. strain JJ-A5.</title>
        <authorList>
            <person name="Lee H."/>
            <person name="Ka J.-O."/>
        </authorList>
    </citation>
    <scope>NUCLEOTIDE SEQUENCE [LARGE SCALE GENOMIC DNA]</scope>
    <source>
        <strain evidence="2">JJ-A5</strain>
    </source>
</reference>
<dbReference type="Proteomes" id="UP000182063">
    <property type="component" value="Chromosome"/>
</dbReference>
<dbReference type="EMBL" id="CP018221">
    <property type="protein sequence ID" value="API58921.1"/>
    <property type="molecule type" value="Genomic_DNA"/>
</dbReference>
<accession>A0A1L3ZTF4</accession>
<evidence type="ECO:0000313" key="1">
    <source>
        <dbReference type="EMBL" id="API58921.1"/>
    </source>
</evidence>
<organism evidence="1 2">
    <name type="scientific">Tardibacter chloracetimidivorans</name>
    <dbReference type="NCBI Taxonomy" id="1921510"/>
    <lineage>
        <taxon>Bacteria</taxon>
        <taxon>Pseudomonadati</taxon>
        <taxon>Pseudomonadota</taxon>
        <taxon>Alphaproteobacteria</taxon>
        <taxon>Sphingomonadales</taxon>
        <taxon>Sphingomonadaceae</taxon>
        <taxon>Tardibacter</taxon>
    </lineage>
</organism>
<name>A0A1L3ZTF4_9SPHN</name>
<evidence type="ECO:0000313" key="2">
    <source>
        <dbReference type="Proteomes" id="UP000182063"/>
    </source>
</evidence>
<dbReference type="AlphaFoldDB" id="A0A1L3ZTF4"/>
<gene>
    <name evidence="1" type="ORF">BSL82_06005</name>
</gene>
<protein>
    <submittedName>
        <fullName evidence="1">Uncharacterized protein</fullName>
    </submittedName>
</protein>
<dbReference type="STRING" id="1921510.BSL82_06005"/>
<sequence length="91" mass="10212">MGVIVSLQERRECAEIEARRLRARDAIEELWDVVNNEQWDTCDVAEAIVLVVQACDLHNGGNLEGLILGIPNDYSDLIAGLHYTDMSEEEV</sequence>
<proteinExistence type="predicted"/>
<dbReference type="KEGG" id="sphj:BSL82_06005"/>
<dbReference type="RefSeq" id="WP_072596473.1">
    <property type="nucleotide sequence ID" value="NZ_CP018221.1"/>
</dbReference>
<keyword evidence="2" id="KW-1185">Reference proteome</keyword>